<dbReference type="SUPFAM" id="SSF49785">
    <property type="entry name" value="Galactose-binding domain-like"/>
    <property type="match status" value="1"/>
</dbReference>
<keyword evidence="4 8" id="KW-0378">Hydrolase</keyword>
<dbReference type="SUPFAM" id="SSF52743">
    <property type="entry name" value="Subtilisin-like"/>
    <property type="match status" value="1"/>
</dbReference>
<comment type="similarity">
    <text evidence="1 8">Belongs to the peptidase S8 family.</text>
</comment>
<dbReference type="CDD" id="cd04842">
    <property type="entry name" value="Peptidases_S8_Kp43_protease"/>
    <property type="match status" value="1"/>
</dbReference>
<organism evidence="10 11">
    <name type="scientific">Exophiala spinifera</name>
    <dbReference type="NCBI Taxonomy" id="91928"/>
    <lineage>
        <taxon>Eukaryota</taxon>
        <taxon>Fungi</taxon>
        <taxon>Dikarya</taxon>
        <taxon>Ascomycota</taxon>
        <taxon>Pezizomycotina</taxon>
        <taxon>Eurotiomycetes</taxon>
        <taxon>Chaetothyriomycetidae</taxon>
        <taxon>Chaetothyriales</taxon>
        <taxon>Herpotrichiellaceae</taxon>
        <taxon>Exophiala</taxon>
    </lineage>
</organism>
<evidence type="ECO:0000256" key="6">
    <source>
        <dbReference type="ARBA" id="ARBA00023145"/>
    </source>
</evidence>
<evidence type="ECO:0000313" key="11">
    <source>
        <dbReference type="Proteomes" id="UP000053328"/>
    </source>
</evidence>
<keyword evidence="11" id="KW-1185">Reference proteome</keyword>
<dbReference type="InterPro" id="IPR034058">
    <property type="entry name" value="TagA/B/C/D_pept_dom"/>
</dbReference>
<dbReference type="InterPro" id="IPR036852">
    <property type="entry name" value="Peptidase_S8/S53_dom_sf"/>
</dbReference>
<protein>
    <recommendedName>
        <fullName evidence="9">Peptidase S8/S53 domain-containing protein</fullName>
    </recommendedName>
</protein>
<feature type="active site" description="Charge relay system" evidence="7 8">
    <location>
        <position position="250"/>
    </location>
</feature>
<evidence type="ECO:0000313" key="10">
    <source>
        <dbReference type="EMBL" id="KIW16619.1"/>
    </source>
</evidence>
<dbReference type="EMBL" id="KN847494">
    <property type="protein sequence ID" value="KIW16619.1"/>
    <property type="molecule type" value="Genomic_DNA"/>
</dbReference>
<dbReference type="RefSeq" id="XP_016236835.1">
    <property type="nucleotide sequence ID" value="XM_016378158.1"/>
</dbReference>
<dbReference type="PROSITE" id="PS00138">
    <property type="entry name" value="SUBTILASE_SER"/>
    <property type="match status" value="1"/>
</dbReference>
<dbReference type="PANTHER" id="PTHR43399:SF4">
    <property type="entry name" value="CELL WALL-ASSOCIATED PROTEASE"/>
    <property type="match status" value="1"/>
</dbReference>
<feature type="active site" description="Charge relay system" evidence="7 8">
    <location>
        <position position="490"/>
    </location>
</feature>
<evidence type="ECO:0000256" key="5">
    <source>
        <dbReference type="ARBA" id="ARBA00022825"/>
    </source>
</evidence>
<dbReference type="VEuPathDB" id="FungiDB:PV08_03807"/>
<dbReference type="PANTHER" id="PTHR43399">
    <property type="entry name" value="SUBTILISIN-RELATED"/>
    <property type="match status" value="1"/>
</dbReference>
<dbReference type="Gene3D" id="2.60.120.380">
    <property type="match status" value="1"/>
</dbReference>
<keyword evidence="5 8" id="KW-0720">Serine protease</keyword>
<accession>A0A0D2BZ84</accession>
<dbReference type="Pfam" id="PF00082">
    <property type="entry name" value="Peptidase_S8"/>
    <property type="match status" value="1"/>
</dbReference>
<reference evidence="10 11" key="1">
    <citation type="submission" date="2015-01" db="EMBL/GenBank/DDBJ databases">
        <title>The Genome Sequence of Exophiala spinifera CBS89968.</title>
        <authorList>
            <consortium name="The Broad Institute Genomics Platform"/>
            <person name="Cuomo C."/>
            <person name="de Hoog S."/>
            <person name="Gorbushina A."/>
            <person name="Stielow B."/>
            <person name="Teixiera M."/>
            <person name="Abouelleil A."/>
            <person name="Chapman S.B."/>
            <person name="Priest M."/>
            <person name="Young S.K."/>
            <person name="Wortman J."/>
            <person name="Nusbaum C."/>
            <person name="Birren B."/>
        </authorList>
    </citation>
    <scope>NUCLEOTIDE SEQUENCE [LARGE SCALE GENOMIC DNA]</scope>
    <source>
        <strain evidence="10 11">CBS 89968</strain>
    </source>
</reference>
<dbReference type="OrthoDB" id="3556949at2759"/>
<evidence type="ECO:0000256" key="2">
    <source>
        <dbReference type="ARBA" id="ARBA00022670"/>
    </source>
</evidence>
<gene>
    <name evidence="10" type="ORF">PV08_03807</name>
</gene>
<dbReference type="InterPro" id="IPR000209">
    <property type="entry name" value="Peptidase_S8/S53_dom"/>
</dbReference>
<dbReference type="InterPro" id="IPR008979">
    <property type="entry name" value="Galactose-bd-like_sf"/>
</dbReference>
<keyword evidence="6" id="KW-0865">Zymogen</keyword>
<evidence type="ECO:0000256" key="4">
    <source>
        <dbReference type="ARBA" id="ARBA00022801"/>
    </source>
</evidence>
<name>A0A0D2BZ84_9EURO</name>
<proteinExistence type="inferred from homology"/>
<evidence type="ECO:0000259" key="9">
    <source>
        <dbReference type="Pfam" id="PF00082"/>
    </source>
</evidence>
<dbReference type="GO" id="GO:0004252">
    <property type="term" value="F:serine-type endopeptidase activity"/>
    <property type="evidence" value="ECO:0007669"/>
    <property type="project" value="UniProtKB-UniRule"/>
</dbReference>
<dbReference type="STRING" id="91928.A0A0D2BZ84"/>
<keyword evidence="3" id="KW-0732">Signal</keyword>
<dbReference type="InterPro" id="IPR022398">
    <property type="entry name" value="Peptidase_S8_His-AS"/>
</dbReference>
<feature type="domain" description="Peptidase S8/S53" evidence="9">
    <location>
        <begin position="204"/>
        <end position="544"/>
    </location>
</feature>
<evidence type="ECO:0000256" key="1">
    <source>
        <dbReference type="ARBA" id="ARBA00011073"/>
    </source>
</evidence>
<dbReference type="Gene3D" id="3.40.50.200">
    <property type="entry name" value="Peptidase S8/S53 domain"/>
    <property type="match status" value="1"/>
</dbReference>
<keyword evidence="2 8" id="KW-0645">Protease</keyword>
<dbReference type="InterPro" id="IPR015500">
    <property type="entry name" value="Peptidase_S8_subtilisin-rel"/>
</dbReference>
<dbReference type="GO" id="GO:0006508">
    <property type="term" value="P:proteolysis"/>
    <property type="evidence" value="ECO:0007669"/>
    <property type="project" value="UniProtKB-KW"/>
</dbReference>
<sequence length="702" mass="75053">MSNNIVINGKSVAKSALAPDASQSNYILIQTTGDPLNKIQKAQLKDLGVNIQEFVGDDDSQLYLCGYKPESLEVIRQLPFVDYANVYQNDFVVPADIEPAAVQTAAADQTNILKVDVLLHHDVNEPSDDLVNKIASAAHVEASAISVQQGLVRLELAPENLASVAAVDEVRVLHPVKERTLFNNVARGILNANNVNVNNTIYRGNGQIVAVADTGLDKGSDTDVHDAFTGRVDKLFAWGRQDKADDPDGHGTHVCGSVLGSGTVNGEGLVEGTAPAAKLVMQSVLDRRGRLGGIPAEFSKLFNQAYQAGARVHTNSWGTPLPDSGVQHPYGAGSEQIDKFVWNNQDMTILFAAGNDGQDRDKDGKFDGTVNERSIGSEAAAKNCITVGATENSRPNLKSSISGLPYTYGGFWSNEFPKNPLKDDNMANNPEGLAAFSSRGPTAENRLKPDVVGPGTAILSTRSRNMANTSEVGVFGTLSDDRYWFLAGTSMATPLIAGCCAVLRETLLANGYKDTTNGIKNPTGSLIKALLINGANPIKGQYMPDEVGDEPNPHSGFGRVNLAGSVVTPGDKFCGYGTGILDDDQAPFSISIPVPKETPTPHQKPLGETAGLSLKVTLVYADAPGKRLSNDLNLAVVAGDKERHGNQGNQEFSVESTQPFDRGNNVEQVLWPSVPGGEIRIVVKGFRLTQDEVPFAYAWKFF</sequence>
<dbReference type="Proteomes" id="UP000053328">
    <property type="component" value="Unassembled WGS sequence"/>
</dbReference>
<dbReference type="PROSITE" id="PS00137">
    <property type="entry name" value="SUBTILASE_HIS"/>
    <property type="match status" value="1"/>
</dbReference>
<dbReference type="PROSITE" id="PS51892">
    <property type="entry name" value="SUBTILASE"/>
    <property type="match status" value="1"/>
</dbReference>
<dbReference type="AlphaFoldDB" id="A0A0D2BZ84"/>
<dbReference type="InterPro" id="IPR051048">
    <property type="entry name" value="Peptidase_S8/S53_subtilisin"/>
</dbReference>
<evidence type="ECO:0000256" key="3">
    <source>
        <dbReference type="ARBA" id="ARBA00022729"/>
    </source>
</evidence>
<evidence type="ECO:0000256" key="8">
    <source>
        <dbReference type="PROSITE-ProRule" id="PRU01240"/>
    </source>
</evidence>
<dbReference type="HOGENOM" id="CLU_011786_1_0_1"/>
<feature type="active site" description="Charge relay system" evidence="7 8">
    <location>
        <position position="213"/>
    </location>
</feature>
<evidence type="ECO:0000256" key="7">
    <source>
        <dbReference type="PIRSR" id="PIRSR615500-1"/>
    </source>
</evidence>
<dbReference type="GeneID" id="27330890"/>
<dbReference type="PRINTS" id="PR00723">
    <property type="entry name" value="SUBTILISIN"/>
</dbReference>
<dbReference type="InterPro" id="IPR023828">
    <property type="entry name" value="Peptidase_S8_Ser-AS"/>
</dbReference>